<organism evidence="4 5">
    <name type="scientific">Theileria orientalis</name>
    <dbReference type="NCBI Taxonomy" id="68886"/>
    <lineage>
        <taxon>Eukaryota</taxon>
        <taxon>Sar</taxon>
        <taxon>Alveolata</taxon>
        <taxon>Apicomplexa</taxon>
        <taxon>Aconoidasida</taxon>
        <taxon>Piroplasmida</taxon>
        <taxon>Theileriidae</taxon>
        <taxon>Theileria</taxon>
    </lineage>
</organism>
<evidence type="ECO:0000313" key="5">
    <source>
        <dbReference type="Proteomes" id="UP000244803"/>
    </source>
</evidence>
<reference evidence="4" key="1">
    <citation type="submission" date="2022-07" db="EMBL/GenBank/DDBJ databases">
        <title>Evaluation of T. orientalis genome assembly methods using nanopore sequencing and analysis of variation between genomes.</title>
        <authorList>
            <person name="Yam J."/>
            <person name="Micallef M.L."/>
            <person name="Liu M."/>
            <person name="Djordjevic S.P."/>
            <person name="Bogema D.R."/>
            <person name="Jenkins C."/>
        </authorList>
    </citation>
    <scope>NUCLEOTIDE SEQUENCE</scope>
    <source>
        <strain evidence="4">Fish Creek</strain>
    </source>
</reference>
<dbReference type="Proteomes" id="UP000244803">
    <property type="component" value="Chromosome 2"/>
</dbReference>
<dbReference type="OrthoDB" id="10573886at2759"/>
<keyword evidence="1" id="KW-0175">Coiled coil</keyword>
<dbReference type="AlphaFoldDB" id="A0A976QTM7"/>
<evidence type="ECO:0000313" key="4">
    <source>
        <dbReference type="EMBL" id="UKJ90794.2"/>
    </source>
</evidence>
<evidence type="ECO:0000256" key="3">
    <source>
        <dbReference type="SAM" id="SignalP"/>
    </source>
</evidence>
<evidence type="ECO:0000256" key="2">
    <source>
        <dbReference type="SAM" id="MobiDB-lite"/>
    </source>
</evidence>
<keyword evidence="3" id="KW-0732">Signal</keyword>
<feature type="region of interest" description="Disordered" evidence="2">
    <location>
        <begin position="195"/>
        <end position="318"/>
    </location>
</feature>
<feature type="chain" id="PRO_5037378320" evidence="3">
    <location>
        <begin position="19"/>
        <end position="427"/>
    </location>
</feature>
<dbReference type="EMBL" id="CP056068">
    <property type="protein sequence ID" value="UKJ90794.2"/>
    <property type="molecule type" value="Genomic_DNA"/>
</dbReference>
<feature type="compositionally biased region" description="Pro residues" evidence="2">
    <location>
        <begin position="293"/>
        <end position="302"/>
    </location>
</feature>
<name>A0A976QTM7_THEOR</name>
<gene>
    <name evidence="4" type="ORF">MACJ_001729</name>
</gene>
<feature type="coiled-coil region" evidence="1">
    <location>
        <begin position="72"/>
        <end position="131"/>
    </location>
</feature>
<feature type="compositionally biased region" description="Low complexity" evidence="2">
    <location>
        <begin position="232"/>
        <end position="254"/>
    </location>
</feature>
<protein>
    <submittedName>
        <fullName evidence="4">Uncharacterized protein</fullName>
    </submittedName>
</protein>
<sequence>MNVLTVLTILYSYQVCKCINSDDEDEARANTEKIILGMTDLELDEHMRNLRLGARPKNRSPLTNQFPIDYGRGKEKEVLREIEQVLEEEEDDIKERERVLKEKERRLHREERRLEEEARRLKKEEERICEIGRLRKLQATEQAKEQQELTYGYQPYDPKVKHFVPGLMYRPVDPKMLEKPPSALSYKSFAYTQESDSLQDSVPEIPPPPTNFPRPCQCACGPKSRHQHQNDQNEPQQEQGAEGGQQQQPIQPQQSTPSRQNRRRDDSNFEGHKDFPPFGPGSMPQLPFGGVPVLPPPPPPAPFQNVRPPVQSTDEPKVKKPAMYEDVTPEKVSVSVEIKRGSCAFKSNFSQRYGRNGRLCYVFTPIQNHDYKEVTYRNQKIWKTTNDRKCTRVELCNIGLPDKIVYLDFNRGNSERYKKTKNKWYKI</sequence>
<feature type="signal peptide" evidence="3">
    <location>
        <begin position="1"/>
        <end position="18"/>
    </location>
</feature>
<feature type="compositionally biased region" description="Basic and acidic residues" evidence="2">
    <location>
        <begin position="263"/>
        <end position="275"/>
    </location>
</feature>
<accession>A0A976QTM7</accession>
<proteinExistence type="predicted"/>
<evidence type="ECO:0000256" key="1">
    <source>
        <dbReference type="SAM" id="Coils"/>
    </source>
</evidence>